<keyword evidence="1" id="KW-1133">Transmembrane helix</keyword>
<feature type="transmembrane region" description="Helical" evidence="1">
    <location>
        <begin position="167"/>
        <end position="188"/>
    </location>
</feature>
<dbReference type="EMBL" id="JNBY01000087">
    <property type="protein sequence ID" value="KDN84968.1"/>
    <property type="molecule type" value="Genomic_DNA"/>
</dbReference>
<comment type="caution">
    <text evidence="2">The sequence shown here is derived from an EMBL/GenBank/DDBJ whole genome shotgun (WGS) entry which is preliminary data.</text>
</comment>
<reference evidence="2 3" key="1">
    <citation type="submission" date="2014-05" db="EMBL/GenBank/DDBJ databases">
        <title>Draft Genome Sequence of Kitasatospora cheerisanensis KCTC 2395.</title>
        <authorList>
            <person name="Nam D.H."/>
        </authorList>
    </citation>
    <scope>NUCLEOTIDE SEQUENCE [LARGE SCALE GENOMIC DNA]</scope>
    <source>
        <strain evidence="2 3">KCTC 2395</strain>
    </source>
</reference>
<dbReference type="PATRIC" id="fig|1348663.4.peg.2946"/>
<protein>
    <submittedName>
        <fullName evidence="2">Membrane protein</fullName>
    </submittedName>
</protein>
<feature type="transmembrane region" description="Helical" evidence="1">
    <location>
        <begin position="220"/>
        <end position="238"/>
    </location>
</feature>
<gene>
    <name evidence="2" type="ORF">KCH_30670</name>
</gene>
<proteinExistence type="predicted"/>
<dbReference type="Pfam" id="PF01944">
    <property type="entry name" value="SpoIIM"/>
    <property type="match status" value="1"/>
</dbReference>
<dbReference type="PANTHER" id="PTHR35337:SF1">
    <property type="entry name" value="SLR1478 PROTEIN"/>
    <property type="match status" value="1"/>
</dbReference>
<feature type="transmembrane region" description="Helical" evidence="1">
    <location>
        <begin position="288"/>
        <end position="308"/>
    </location>
</feature>
<accession>A0A066YTU0</accession>
<keyword evidence="3" id="KW-1185">Reference proteome</keyword>
<evidence type="ECO:0000256" key="1">
    <source>
        <dbReference type="SAM" id="Phobius"/>
    </source>
</evidence>
<keyword evidence="1" id="KW-0812">Transmembrane</keyword>
<dbReference type="PANTHER" id="PTHR35337">
    <property type="entry name" value="SLR1478 PROTEIN"/>
    <property type="match status" value="1"/>
</dbReference>
<name>A0A066YTU0_9ACTN</name>
<dbReference type="InterPro" id="IPR002798">
    <property type="entry name" value="SpoIIM-like"/>
</dbReference>
<evidence type="ECO:0000313" key="3">
    <source>
        <dbReference type="Proteomes" id="UP000027178"/>
    </source>
</evidence>
<feature type="transmembrane region" description="Helical" evidence="1">
    <location>
        <begin position="195"/>
        <end position="214"/>
    </location>
</feature>
<evidence type="ECO:0000313" key="2">
    <source>
        <dbReference type="EMBL" id="KDN84968.1"/>
    </source>
</evidence>
<sequence>MDLDVFVAAHQAEWHRLETLSGRRRLTGEESDELITLYQRATSHLAQVQAAAPHPGLEGRLTALVVRGRNAVAGARNSSWRDAARYFTVSFPAALYRARRWWLSIGLLFFLSTALVAWWIGTHPEVRDALIPPEELHNLTKPGGEYEAYYTDHPSANFAAKVWTNNAWVAAYCLICAVVLGLPVILILISNMINLAAGIGLMASAGRLPLFLGLLIPHGLLELTAVFVAAGLSLRLGWTVIDPGPRTRTVALAEEGRAVIGSVIGLTAVLLVTGIIEGFVSGSALPTWLRVGMGLAVEALFLVYALVLGKRAAARGELGDVEAADRTDHQPMAA</sequence>
<organism evidence="2 3">
    <name type="scientific">Kitasatospora cheerisanensis KCTC 2395</name>
    <dbReference type="NCBI Taxonomy" id="1348663"/>
    <lineage>
        <taxon>Bacteria</taxon>
        <taxon>Bacillati</taxon>
        <taxon>Actinomycetota</taxon>
        <taxon>Actinomycetes</taxon>
        <taxon>Kitasatosporales</taxon>
        <taxon>Streptomycetaceae</taxon>
        <taxon>Kitasatospora</taxon>
    </lineage>
</organism>
<feature type="transmembrane region" description="Helical" evidence="1">
    <location>
        <begin position="258"/>
        <end position="276"/>
    </location>
</feature>
<feature type="transmembrane region" description="Helical" evidence="1">
    <location>
        <begin position="101"/>
        <end position="120"/>
    </location>
</feature>
<dbReference type="OrthoDB" id="5243448at2"/>
<dbReference type="HOGENOM" id="CLU_069787_0_0_11"/>
<dbReference type="RefSeq" id="WP_035863215.1">
    <property type="nucleotide sequence ID" value="NZ_KK853997.1"/>
</dbReference>
<dbReference type="eggNOG" id="COG1300">
    <property type="taxonomic scope" value="Bacteria"/>
</dbReference>
<dbReference type="AlphaFoldDB" id="A0A066YTU0"/>
<dbReference type="Proteomes" id="UP000027178">
    <property type="component" value="Unassembled WGS sequence"/>
</dbReference>
<keyword evidence="1" id="KW-0472">Membrane</keyword>